<dbReference type="RefSeq" id="XP_012761496.2">
    <property type="nucleotide sequence ID" value="XM_012906042.2"/>
</dbReference>
<evidence type="ECO:0000256" key="1">
    <source>
        <dbReference type="SAM" id="Coils"/>
    </source>
</evidence>
<feature type="coiled-coil region" evidence="1">
    <location>
        <begin position="904"/>
        <end position="963"/>
    </location>
</feature>
<dbReference type="PANTHER" id="PTHR48134:SF2">
    <property type="entry name" value="OS04G0609100 PROTEIN"/>
    <property type="match status" value="1"/>
</dbReference>
<feature type="coiled-coil region" evidence="1">
    <location>
        <begin position="202"/>
        <end position="229"/>
    </location>
</feature>
<feature type="coiled-coil region" evidence="1">
    <location>
        <begin position="1131"/>
        <end position="1165"/>
    </location>
</feature>
<dbReference type="GeneID" id="24529603"/>
<evidence type="ECO:0000313" key="4">
    <source>
        <dbReference type="Proteomes" id="UP000076359"/>
    </source>
</evidence>
<dbReference type="PANTHER" id="PTHR48134">
    <property type="entry name" value="GLYCOPROTEIN 96-92-RELATED-RELATED"/>
    <property type="match status" value="1"/>
</dbReference>
<dbReference type="KEGG" id="prei:PRSY57_0418900"/>
<proteinExistence type="predicted"/>
<protein>
    <submittedName>
        <fullName evidence="3">Uncharacterized protein</fullName>
    </submittedName>
</protein>
<dbReference type="EMBL" id="LVLA01000005">
    <property type="protein sequence ID" value="KYO02173.1"/>
    <property type="molecule type" value="Genomic_DNA"/>
</dbReference>
<feature type="region of interest" description="Disordered" evidence="2">
    <location>
        <begin position="1298"/>
        <end position="1317"/>
    </location>
</feature>
<feature type="compositionally biased region" description="Basic residues" evidence="2">
    <location>
        <begin position="797"/>
        <end position="807"/>
    </location>
</feature>
<feature type="region of interest" description="Disordered" evidence="2">
    <location>
        <begin position="788"/>
        <end position="836"/>
    </location>
</feature>
<name>A0A151LSL3_PLARE</name>
<sequence length="1938" mass="235037">MKDSSTFSKNFNTFFLEKKKREENLTKEKKAKEQFYDIKNFKVNRNNEFMEKDINVIISERDMKNINIKNNEEDIFEVINVNRKKDKRYDMISNDNNRSNNIPNECSKNIFDESEKNNNKKENLQDEVKDNIIKNKSILIKPNDDIYDISKLNNFINNEPFKKLQELKLKINNRYLDKCENISNHVIKEYHNIINNYIDDIKRETLLKINSLKENIENMFDRIDNYIHEVISLKNFVNQKESNPKYGYNYKCIISYYEDILLTNIYEKMILTNNFQDNNFYTVVENLKRDLTNQMKKKIREKKNIIKEKWKNIKNTFTQINEEMKLFISNFEKKYNESINMINIETEEFEKKLTQNIYFNKIEINNLIHKENENNKLFFSQLLNSFNDYIMKLYNCIYTKYSKCECLFFFHIINQLNKEESCYVFSIISENFIKNLSNDKVLNYFLKRLQDNYQSIYKKRIELHKEDYFSNFFFFCKTYEDFYIYLNTYYEEYIKMYDEIYKQLICYRDIIFFILFNFDQFLLLIKDEEQNKMVHKQRKGGVKKSSNYKKKETKINKNVHIVHENNLINIEKPFYNTTIMDSNNNNNNNIIIPHVNYQFNHDNNINDNIIINNETLKCEEDNKSICSKDDSLAVINKNKITFEKYIENILNYYNIINLRDDYFLLSFFQFIEMLRTHLQLSNINIENKMCENIFMCKKENEELKINYYLHFKQYNENVKNCLKCKDYIELNNLINMNNILVDKLKQIIKNINEKVQYLCDFIATDLKEYSSKFFFSLLKETKIIASQKENQNDQEKKNKKKKKKEKKEKKEKENNDSDNNTKIASQNEKIENVKKSNDIHNETQQFILKEDNNKNKENEIKLINQFINGEYVYIYDISNIIQYVYTNYEYNIKLLLKNCKSNRISKKNKNKSKLEQNNTNINIQPFCIYHKSLIQNNISYIKSQIISRNIKKKKENISEQKDENIIVHKDSNVFFFLLPQICFDTSISYDNILFNFNNLKESFQPFITNYYEYFKNIFFEYLLKIKTTTEKIKYSNYFEHIDETHLCEIFNKNEIIINQAYSQLKEKFLKNKEIYVISTNKLNNLIHMYKNIINDSVEEQNIQTCINNIEKILSEKIENFDNFYRTYVSLFEKFNETYNNFMKELENMINKLNKEIKKLEKYYEMIVKIDGKNFDKEEIIKRIKCSNEFVQSVIKKKQDIDNLYNANVYIFNNKIKIIKSTCTNNKININDEGHKKVSTNNEMINYLSIKEEIKNNILIFYVLIYHIKKGIISYKNVKSNYQTVVQEQEVDANEKKIKNGNKNKIKNDHNNNNNNNNLNDNINVLKNNKMNILYTMENKNVKKGTYKTNNNNTSYNNNDNIIILKDKNVNSHIDYINIENKFKDIQNCIYKINIFKKIKNIYELDIKSNNSIVNNFFFFFKIFQNVNNLLFSQNNNIEEYNDKLITFDMFINKLKYEQKDEGIFKKEENVIEIEQRNEENIKKKNNNKKSNHINNMFDINKNEGNHLFNVKKLKEYNKQKNTYEPKIFEYKEDIQTYITSSIINKKYCDIKFFLYICSYIIYYICKVLQIDDYNNIMKEKKENSQHLLYISYDMSYMIYKNHILNEKTPKNNIIQIQNIKINKKSMSSFIYLPNHLYYKIELTNLFQFEKKIIFDLFEQFFSQIISLQMFDENNKNFQKVQNEYINDIFQLAIYLKVLSKKISYFVFFHIYENYEKLSKDRINYLQINFMKTFDQLSEEIKIRDDNPNSITRRKKELKKLFEQYVLNIRIILANLLYSFYEHLYNNFIFFIHILNLMPCNFSLLSNKHNEDNINDRSKEGTSLIKIEYIDNSISYDLNDIMKKINNVYNNLNVEPTKGKEKSNENYITNYKMYMNINNDILYMTFHYNNSYIVKKLEKKIEKYMTKFYTHVTNILDEKKKEIIKIISNDKKINRKYYE</sequence>
<evidence type="ECO:0000256" key="2">
    <source>
        <dbReference type="SAM" id="MobiDB-lite"/>
    </source>
</evidence>
<gene>
    <name evidence="3" type="ORF">PRSY57_0418900</name>
</gene>
<reference evidence="3 4" key="1">
    <citation type="journal article" date="2016" name="Nat. Commun.">
        <title>Genomes of cryptic chimpanzee Plasmodium species reveal key evolutionary events leading to human malaria.</title>
        <authorList>
            <person name="Sundararaman S.A."/>
            <person name="Plenderleith L.J."/>
            <person name="Liu W."/>
            <person name="Loy D.E."/>
            <person name="Learn G.H."/>
            <person name="Li Y."/>
            <person name="Shaw K.S."/>
            <person name="Ayouba A."/>
            <person name="Peeters M."/>
            <person name="Speede S."/>
            <person name="Shaw G.M."/>
            <person name="Bushman F.D."/>
            <person name="Brisson D."/>
            <person name="Rayner J.C."/>
            <person name="Sharp P.M."/>
            <person name="Hahn B.H."/>
        </authorList>
    </citation>
    <scope>NUCLEOTIDE SEQUENCE [LARGE SCALE GENOMIC DNA]</scope>
    <source>
        <strain evidence="3 4">SY57</strain>
    </source>
</reference>
<keyword evidence="1" id="KW-0175">Coiled coil</keyword>
<accession>A0A151LSL3</accession>
<dbReference type="VEuPathDB" id="PlasmoDB:PRG01_0426300"/>
<evidence type="ECO:0000313" key="3">
    <source>
        <dbReference type="EMBL" id="KYO02173.1"/>
    </source>
</evidence>
<dbReference type="VEuPathDB" id="PlasmoDB:PRCDC_0418900"/>
<organism evidence="3 4">
    <name type="scientific">Plasmodium reichenowi</name>
    <dbReference type="NCBI Taxonomy" id="5854"/>
    <lineage>
        <taxon>Eukaryota</taxon>
        <taxon>Sar</taxon>
        <taxon>Alveolata</taxon>
        <taxon>Apicomplexa</taxon>
        <taxon>Aconoidasida</taxon>
        <taxon>Haemosporida</taxon>
        <taxon>Plasmodiidae</taxon>
        <taxon>Plasmodium</taxon>
        <taxon>Plasmodium (Laverania)</taxon>
    </lineage>
</organism>
<dbReference type="Proteomes" id="UP000076359">
    <property type="component" value="Unassembled WGS sequence"/>
</dbReference>
<comment type="caution">
    <text evidence="3">The sequence shown here is derived from an EMBL/GenBank/DDBJ whole genome shotgun (WGS) entry which is preliminary data.</text>
</comment>